<evidence type="ECO:0000313" key="2">
    <source>
        <dbReference type="EMBL" id="CDW45482.1"/>
    </source>
</evidence>
<evidence type="ECO:0000256" key="1">
    <source>
        <dbReference type="SAM" id="SignalP"/>
    </source>
</evidence>
<reference evidence="2" key="1">
    <citation type="submission" date="2014-05" db="EMBL/GenBank/DDBJ databases">
        <authorList>
            <person name="Chronopoulou M."/>
        </authorList>
    </citation>
    <scope>NUCLEOTIDE SEQUENCE</scope>
    <source>
        <tissue evidence="2">Whole organism</tissue>
    </source>
</reference>
<protein>
    <submittedName>
        <fullName evidence="2">Uncharacterized protein</fullName>
    </submittedName>
</protein>
<dbReference type="EMBL" id="HACA01028121">
    <property type="protein sequence ID" value="CDW45482.1"/>
    <property type="molecule type" value="Transcribed_RNA"/>
</dbReference>
<proteinExistence type="predicted"/>
<accession>A0A0K2V5Q5</accession>
<dbReference type="AlphaFoldDB" id="A0A0K2V5Q5"/>
<organism evidence="2">
    <name type="scientific">Lepeophtheirus salmonis</name>
    <name type="common">Salmon louse</name>
    <name type="synonym">Caligus salmonis</name>
    <dbReference type="NCBI Taxonomy" id="72036"/>
    <lineage>
        <taxon>Eukaryota</taxon>
        <taxon>Metazoa</taxon>
        <taxon>Ecdysozoa</taxon>
        <taxon>Arthropoda</taxon>
        <taxon>Crustacea</taxon>
        <taxon>Multicrustacea</taxon>
        <taxon>Hexanauplia</taxon>
        <taxon>Copepoda</taxon>
        <taxon>Siphonostomatoida</taxon>
        <taxon>Caligidae</taxon>
        <taxon>Lepeophtheirus</taxon>
    </lineage>
</organism>
<keyword evidence="1" id="KW-0732">Signal</keyword>
<sequence length="71" mass="8121">MLINGLLLLVVPIWLSSSEDVGEEIHGNLSLQNSLYRDVHYVEIWGRSGHFSFLQKYSKGTLSYKKRRGPS</sequence>
<feature type="signal peptide" evidence="1">
    <location>
        <begin position="1"/>
        <end position="18"/>
    </location>
</feature>
<feature type="chain" id="PRO_5005489436" evidence="1">
    <location>
        <begin position="19"/>
        <end position="71"/>
    </location>
</feature>
<name>A0A0K2V5Q5_LEPSM</name>